<protein>
    <recommendedName>
        <fullName evidence="15">Ribose-phosphate pyrophosphokinase 1</fullName>
        <ecNumber evidence="5">2.7.6.1</ecNumber>
    </recommendedName>
    <alternativeName>
        <fullName evidence="17">Phosphoribosyl pyrophosphate synthase 1</fullName>
    </alternativeName>
</protein>
<keyword evidence="12 20" id="KW-0418">Kinase</keyword>
<dbReference type="FunFam" id="3.40.50.2020:FF:000017">
    <property type="entry name" value="Ribose-phosphate pyrophosphokinase 1"/>
    <property type="match status" value="1"/>
</dbReference>
<evidence type="ECO:0000256" key="2">
    <source>
        <dbReference type="ARBA" id="ARBA00004496"/>
    </source>
</evidence>
<dbReference type="Gene3D" id="3.40.50.2020">
    <property type="match status" value="3"/>
</dbReference>
<dbReference type="InterPro" id="IPR005946">
    <property type="entry name" value="Rib-P_diPkinase"/>
</dbReference>
<dbReference type="OrthoDB" id="413572at2759"/>
<evidence type="ECO:0000256" key="7">
    <source>
        <dbReference type="ARBA" id="ARBA00022553"/>
    </source>
</evidence>
<reference evidence="20 21" key="1">
    <citation type="submission" date="2019-01" db="EMBL/GenBank/DDBJ databases">
        <title>Draft Genome Sequencing of Zygosaccharomyces mellis Ca-7.</title>
        <authorList>
            <person name="Shiwa Y."/>
            <person name="Kanesaki Y."/>
            <person name="Ishige T."/>
            <person name="Mura K."/>
            <person name="Hori T."/>
            <person name="Tamura T."/>
        </authorList>
    </citation>
    <scope>NUCLEOTIDE SEQUENCE [LARGE SCALE GENOMIC DNA]</scope>
    <source>
        <strain evidence="20 21">Ca-7</strain>
    </source>
</reference>
<dbReference type="Pfam" id="PF13793">
    <property type="entry name" value="Pribosyltran_N"/>
    <property type="match status" value="1"/>
</dbReference>
<keyword evidence="10" id="KW-0545">Nucleotide biosynthesis</keyword>
<dbReference type="FunFam" id="3.40.50.2020:FF:000043">
    <property type="entry name" value="Ribose-phosphate pyrophosphokinase 1"/>
    <property type="match status" value="1"/>
</dbReference>
<dbReference type="InterPro" id="IPR000836">
    <property type="entry name" value="PRTase_dom"/>
</dbReference>
<evidence type="ECO:0000313" key="21">
    <source>
        <dbReference type="Proteomes" id="UP000301737"/>
    </source>
</evidence>
<dbReference type="Proteomes" id="UP000301737">
    <property type="component" value="Unassembled WGS sequence"/>
</dbReference>
<evidence type="ECO:0000256" key="10">
    <source>
        <dbReference type="ARBA" id="ARBA00022727"/>
    </source>
</evidence>
<dbReference type="GO" id="GO:0005737">
    <property type="term" value="C:cytoplasm"/>
    <property type="evidence" value="ECO:0007669"/>
    <property type="project" value="UniProtKB-SubCell"/>
</dbReference>
<feature type="region of interest" description="Disordered" evidence="18">
    <location>
        <begin position="269"/>
        <end position="300"/>
    </location>
</feature>
<dbReference type="NCBIfam" id="TIGR01251">
    <property type="entry name" value="ribP_PPkin"/>
    <property type="match status" value="1"/>
</dbReference>
<evidence type="ECO:0000256" key="3">
    <source>
        <dbReference type="ARBA" id="ARBA00004996"/>
    </source>
</evidence>
<dbReference type="GO" id="GO:0000287">
    <property type="term" value="F:magnesium ion binding"/>
    <property type="evidence" value="ECO:0007669"/>
    <property type="project" value="InterPro"/>
</dbReference>
<comment type="caution">
    <text evidence="20">The sequence shown here is derived from an EMBL/GenBank/DDBJ whole genome shotgun (WGS) entry which is preliminary data.</text>
</comment>
<evidence type="ECO:0000256" key="5">
    <source>
        <dbReference type="ARBA" id="ARBA00013247"/>
    </source>
</evidence>
<organism evidence="20 21">
    <name type="scientific">Zygosaccharomyces mellis</name>
    <dbReference type="NCBI Taxonomy" id="42258"/>
    <lineage>
        <taxon>Eukaryota</taxon>
        <taxon>Fungi</taxon>
        <taxon>Dikarya</taxon>
        <taxon>Ascomycota</taxon>
        <taxon>Saccharomycotina</taxon>
        <taxon>Saccharomycetes</taxon>
        <taxon>Saccharomycetales</taxon>
        <taxon>Saccharomycetaceae</taxon>
        <taxon>Zygosaccharomyces</taxon>
    </lineage>
</organism>
<evidence type="ECO:0000256" key="9">
    <source>
        <dbReference type="ARBA" id="ARBA00022723"/>
    </source>
</evidence>
<keyword evidence="13" id="KW-0067">ATP-binding</keyword>
<dbReference type="FunFam" id="3.40.50.2020:FF:000051">
    <property type="entry name" value="Ribose-phosphate pyrophosphokinase 1"/>
    <property type="match status" value="1"/>
</dbReference>
<evidence type="ECO:0000256" key="1">
    <source>
        <dbReference type="ARBA" id="ARBA00002196"/>
    </source>
</evidence>
<dbReference type="InterPro" id="IPR029099">
    <property type="entry name" value="Pribosyltran_N"/>
</dbReference>
<dbReference type="GO" id="GO:0005524">
    <property type="term" value="F:ATP binding"/>
    <property type="evidence" value="ECO:0007669"/>
    <property type="project" value="UniProtKB-KW"/>
</dbReference>
<sequence length="431" mass="47627">MRKCKVFVGNSHPELGNMVCERLGIQPAPCVLKKFANGETSVQIGVSVRDEDVYVIQSGSPHVNDHIMELLILVSACKGGSAKKVTAVIPQFPYSKQCKMKKHRGAITARMLANLLIMAGADHVVSMDLHASQMQGFFSKPVDNLYGGPSLAKWIRENVEHYHDAVVVSKNPGGTKRVTALADALKINFAMIHTDRRRSKDLYALNRDLKQLRQRKQSLLRKNRPIVKQGDGPDEEENIILTNGIQTARIRNGHVIGDEEEAAVLESEDEAVQEDGQDITSGNVSDSYALGGTYDANDSDEDEEIEVQSQEKLITLVGNVQNRSAIILDDMIDRPGSFISAAEHMMQNCGAKQVYVVATHGIFTGDCFEQLENSDVIHKIIVTNTYPISRERIEKSKKLVVIDVSSIFAESIRRDHYGESISVLFDSLGAL</sequence>
<comment type="subcellular location">
    <subcellularLocation>
        <location evidence="2">Cytoplasm</location>
    </subcellularLocation>
</comment>
<dbReference type="EC" id="2.7.6.1" evidence="5"/>
<keyword evidence="8" id="KW-0808">Transferase</keyword>
<evidence type="ECO:0000256" key="8">
    <source>
        <dbReference type="ARBA" id="ARBA00022679"/>
    </source>
</evidence>
<evidence type="ECO:0000256" key="18">
    <source>
        <dbReference type="SAM" id="MobiDB-lite"/>
    </source>
</evidence>
<comment type="function">
    <text evidence="1">5-phosphoribose 1-diphosphate synthase involved in nucleotide, histidine, and tryptophan biosynthesis. Active in heteromultimeric complexes with other 5-phosphoribose 1-diphosphate synthases (PRS2, PRS3, PRS4 and PRS5).</text>
</comment>
<feature type="domain" description="Ribose-phosphate pyrophosphokinase N-terminal" evidence="19">
    <location>
        <begin position="5"/>
        <end position="120"/>
    </location>
</feature>
<dbReference type="Pfam" id="PF14572">
    <property type="entry name" value="Pribosyl_synth"/>
    <property type="match status" value="1"/>
</dbReference>
<dbReference type="PROSITE" id="PS00114">
    <property type="entry name" value="PRPP_SYNTHASE"/>
    <property type="match status" value="1"/>
</dbReference>
<dbReference type="SMART" id="SM01400">
    <property type="entry name" value="Pribosyltran_N"/>
    <property type="match status" value="1"/>
</dbReference>
<keyword evidence="6" id="KW-0963">Cytoplasm</keyword>
<dbReference type="PANTHER" id="PTHR10210">
    <property type="entry name" value="RIBOSE-PHOSPHATE DIPHOSPHOKINASE FAMILY MEMBER"/>
    <property type="match status" value="1"/>
</dbReference>
<keyword evidence="11" id="KW-0547">Nucleotide-binding</keyword>
<evidence type="ECO:0000256" key="14">
    <source>
        <dbReference type="ARBA" id="ARBA00022842"/>
    </source>
</evidence>
<dbReference type="SUPFAM" id="SSF53271">
    <property type="entry name" value="PRTase-like"/>
    <property type="match status" value="2"/>
</dbReference>
<dbReference type="InterPro" id="IPR029057">
    <property type="entry name" value="PRTase-like"/>
</dbReference>
<dbReference type="UniPathway" id="UPA00087">
    <property type="reaction ID" value="UER00172"/>
</dbReference>
<keyword evidence="7" id="KW-0597">Phosphoprotein</keyword>
<comment type="pathway">
    <text evidence="3">Metabolic intermediate biosynthesis; 5-phospho-alpha-D-ribose 1-diphosphate biosynthesis; 5-phospho-alpha-D-ribose 1-diphosphate from D-ribose 5-phosphate (route I): step 1/1.</text>
</comment>
<dbReference type="GO" id="GO:0006164">
    <property type="term" value="P:purine nucleotide biosynthetic process"/>
    <property type="evidence" value="ECO:0007669"/>
    <property type="project" value="TreeGrafter"/>
</dbReference>
<dbReference type="GO" id="GO:0009156">
    <property type="term" value="P:ribonucleoside monophosphate biosynthetic process"/>
    <property type="evidence" value="ECO:0007669"/>
    <property type="project" value="InterPro"/>
</dbReference>
<dbReference type="GO" id="GO:0006015">
    <property type="term" value="P:5-phosphoribose 1-diphosphate biosynthetic process"/>
    <property type="evidence" value="ECO:0007669"/>
    <property type="project" value="UniProtKB-UniPathway"/>
</dbReference>
<evidence type="ECO:0000256" key="4">
    <source>
        <dbReference type="ARBA" id="ARBA00006478"/>
    </source>
</evidence>
<evidence type="ECO:0000256" key="15">
    <source>
        <dbReference type="ARBA" id="ARBA00040334"/>
    </source>
</evidence>
<evidence type="ECO:0000313" key="20">
    <source>
        <dbReference type="EMBL" id="GCE98703.1"/>
    </source>
</evidence>
<keyword evidence="9" id="KW-0479">Metal-binding</keyword>
<evidence type="ECO:0000256" key="17">
    <source>
        <dbReference type="ARBA" id="ARBA00077829"/>
    </source>
</evidence>
<evidence type="ECO:0000256" key="6">
    <source>
        <dbReference type="ARBA" id="ARBA00022490"/>
    </source>
</evidence>
<dbReference type="PANTHER" id="PTHR10210:SF57">
    <property type="entry name" value="RIBOSE-PHOSPHATE DIPHOSPHOKINASE"/>
    <property type="match status" value="1"/>
</dbReference>
<evidence type="ECO:0000256" key="13">
    <source>
        <dbReference type="ARBA" id="ARBA00022840"/>
    </source>
</evidence>
<dbReference type="GO" id="GO:0016301">
    <property type="term" value="F:kinase activity"/>
    <property type="evidence" value="ECO:0007669"/>
    <property type="project" value="UniProtKB-KW"/>
</dbReference>
<evidence type="ECO:0000256" key="16">
    <source>
        <dbReference type="ARBA" id="ARBA00049535"/>
    </source>
</evidence>
<comment type="catalytic activity">
    <reaction evidence="16">
        <text>D-ribose 5-phosphate + ATP = 5-phospho-alpha-D-ribose 1-diphosphate + AMP + H(+)</text>
        <dbReference type="Rhea" id="RHEA:15609"/>
        <dbReference type="ChEBI" id="CHEBI:15378"/>
        <dbReference type="ChEBI" id="CHEBI:30616"/>
        <dbReference type="ChEBI" id="CHEBI:58017"/>
        <dbReference type="ChEBI" id="CHEBI:78346"/>
        <dbReference type="ChEBI" id="CHEBI:456215"/>
        <dbReference type="EC" id="2.7.6.1"/>
    </reaction>
</comment>
<dbReference type="GO" id="GO:0002189">
    <property type="term" value="C:ribose phosphate diphosphokinase complex"/>
    <property type="evidence" value="ECO:0007669"/>
    <property type="project" value="TreeGrafter"/>
</dbReference>
<gene>
    <name evidence="20" type="primary">PRS1</name>
    <name evidence="20" type="ORF">ZYGM_003118</name>
</gene>
<evidence type="ECO:0000256" key="11">
    <source>
        <dbReference type="ARBA" id="ARBA00022741"/>
    </source>
</evidence>
<dbReference type="InterPro" id="IPR000842">
    <property type="entry name" value="PRib_PP_synth_CS"/>
</dbReference>
<keyword evidence="14" id="KW-0460">Magnesium</keyword>
<dbReference type="EMBL" id="BIMX01000006">
    <property type="protein sequence ID" value="GCE98703.1"/>
    <property type="molecule type" value="Genomic_DNA"/>
</dbReference>
<dbReference type="AlphaFoldDB" id="A0A4C2E4N7"/>
<comment type="similarity">
    <text evidence="4">Belongs to the ribose-phosphate pyrophosphokinase family.</text>
</comment>
<dbReference type="GO" id="GO:0004749">
    <property type="term" value="F:ribose phosphate diphosphokinase activity"/>
    <property type="evidence" value="ECO:0007669"/>
    <property type="project" value="UniProtKB-EC"/>
</dbReference>
<proteinExistence type="inferred from homology"/>
<keyword evidence="21" id="KW-1185">Reference proteome</keyword>
<name>A0A4C2E4N7_9SACH</name>
<evidence type="ECO:0000259" key="19">
    <source>
        <dbReference type="Pfam" id="PF13793"/>
    </source>
</evidence>
<dbReference type="CDD" id="cd06223">
    <property type="entry name" value="PRTases_typeI"/>
    <property type="match status" value="1"/>
</dbReference>
<evidence type="ECO:0000256" key="12">
    <source>
        <dbReference type="ARBA" id="ARBA00022777"/>
    </source>
</evidence>
<accession>A0A4C2E4N7</accession>